<dbReference type="SUPFAM" id="SSF88723">
    <property type="entry name" value="PIN domain-like"/>
    <property type="match status" value="1"/>
</dbReference>
<gene>
    <name evidence="1" type="ORF">OMM_11509</name>
</gene>
<reference evidence="2" key="1">
    <citation type="submission" date="2012-11" db="EMBL/GenBank/DDBJ databases">
        <authorList>
            <person name="Lucero-Rivera Y.E."/>
            <person name="Tovar-Ramirez D."/>
        </authorList>
    </citation>
    <scope>NUCLEOTIDE SEQUENCE [LARGE SCALE GENOMIC DNA]</scope>
    <source>
        <strain evidence="2">Araruama</strain>
    </source>
</reference>
<name>A0A1V1NY42_9BACT</name>
<accession>A0A1V1NY42</accession>
<evidence type="ECO:0000313" key="1">
    <source>
        <dbReference type="EMBL" id="ETR67517.1"/>
    </source>
</evidence>
<organism evidence="1 2">
    <name type="scientific">Candidatus Magnetoglobus multicellularis str. Araruama</name>
    <dbReference type="NCBI Taxonomy" id="890399"/>
    <lineage>
        <taxon>Bacteria</taxon>
        <taxon>Pseudomonadati</taxon>
        <taxon>Thermodesulfobacteriota</taxon>
        <taxon>Desulfobacteria</taxon>
        <taxon>Desulfobacterales</taxon>
        <taxon>Desulfobacteraceae</taxon>
        <taxon>Candidatus Magnetoglobus</taxon>
    </lineage>
</organism>
<sequence>MKDFHLGNYFPVFSEIVSAEIEGAPEYVKNQYRLLMSLNPEVLEVNEESLNLAEVYQKEKILTPKYYDDGLHIALATVADIDVLVSWNFKHIVRFDKIRLYNSVHQALGYKQLQIFSPREVTNYEEKEYQVS</sequence>
<proteinExistence type="predicted"/>
<comment type="caution">
    <text evidence="1">The sequence shown here is derived from an EMBL/GenBank/DDBJ whole genome shotgun (WGS) entry which is preliminary data.</text>
</comment>
<dbReference type="AlphaFoldDB" id="A0A1V1NY42"/>
<evidence type="ECO:0000313" key="2">
    <source>
        <dbReference type="Proteomes" id="UP000189670"/>
    </source>
</evidence>
<dbReference type="EMBL" id="ATBP01001342">
    <property type="protein sequence ID" value="ETR67517.1"/>
    <property type="molecule type" value="Genomic_DNA"/>
</dbReference>
<dbReference type="InterPro" id="IPR029060">
    <property type="entry name" value="PIN-like_dom_sf"/>
</dbReference>
<protein>
    <submittedName>
        <fullName evidence="1">PilT domain-containing protein</fullName>
    </submittedName>
</protein>
<dbReference type="Proteomes" id="UP000189670">
    <property type="component" value="Unassembled WGS sequence"/>
</dbReference>